<name>A0A1S2XBL7_CICAR</name>
<dbReference type="Proteomes" id="UP000087171">
    <property type="component" value="Chromosome Ca1"/>
</dbReference>
<accession>A0A1S2XBL7</accession>
<evidence type="ECO:0000259" key="2">
    <source>
        <dbReference type="SMART" id="SM00666"/>
    </source>
</evidence>
<protein>
    <submittedName>
        <fullName evidence="4">Uncharacterized protein LOC101498970</fullName>
    </submittedName>
</protein>
<dbReference type="Gene3D" id="3.10.20.90">
    <property type="entry name" value="Phosphatidylinositol 3-kinase Catalytic Subunit, Chain A, domain 1"/>
    <property type="match status" value="1"/>
</dbReference>
<proteinExistence type="predicted"/>
<evidence type="ECO:0000256" key="1">
    <source>
        <dbReference type="SAM" id="MobiDB-lite"/>
    </source>
</evidence>
<dbReference type="KEGG" id="cam:101498970"/>
<dbReference type="STRING" id="3827.A0A1S2XBL7"/>
<keyword evidence="3" id="KW-1185">Reference proteome</keyword>
<dbReference type="PaxDb" id="3827-XP_004485440.1"/>
<dbReference type="Pfam" id="PF00564">
    <property type="entry name" value="PB1"/>
    <property type="match status" value="1"/>
</dbReference>
<feature type="compositionally biased region" description="Polar residues" evidence="1">
    <location>
        <begin position="160"/>
        <end position="209"/>
    </location>
</feature>
<dbReference type="AlphaFoldDB" id="A0A1S2XBL7"/>
<dbReference type="PANTHER" id="PTHR31066">
    <property type="entry name" value="OS05G0427100 PROTEIN-RELATED"/>
    <property type="match status" value="1"/>
</dbReference>
<feature type="region of interest" description="Disordered" evidence="1">
    <location>
        <begin position="157"/>
        <end position="209"/>
    </location>
</feature>
<dbReference type="OrthoDB" id="1882326at2759"/>
<feature type="domain" description="PB1" evidence="2">
    <location>
        <begin position="24"/>
        <end position="110"/>
    </location>
</feature>
<dbReference type="PANTHER" id="PTHR31066:SF47">
    <property type="entry name" value="PB1 DOMAIN-CONTAINING PROTEIN"/>
    <property type="match status" value="1"/>
</dbReference>
<dbReference type="InterPro" id="IPR053198">
    <property type="entry name" value="Gynoecium_Dev_Regulator"/>
</dbReference>
<reference evidence="3" key="1">
    <citation type="journal article" date="2013" name="Nat. Biotechnol.">
        <title>Draft genome sequence of chickpea (Cicer arietinum) provides a resource for trait improvement.</title>
        <authorList>
            <person name="Varshney R.K."/>
            <person name="Song C."/>
            <person name="Saxena R.K."/>
            <person name="Azam S."/>
            <person name="Yu S."/>
            <person name="Sharpe A.G."/>
            <person name="Cannon S."/>
            <person name="Baek J."/>
            <person name="Rosen B.D."/>
            <person name="Tar'an B."/>
            <person name="Millan T."/>
            <person name="Zhang X."/>
            <person name="Ramsay L.D."/>
            <person name="Iwata A."/>
            <person name="Wang Y."/>
            <person name="Nelson W."/>
            <person name="Farmer A.D."/>
            <person name="Gaur P.M."/>
            <person name="Soderlund C."/>
            <person name="Penmetsa R.V."/>
            <person name="Xu C."/>
            <person name="Bharti A.K."/>
            <person name="He W."/>
            <person name="Winter P."/>
            <person name="Zhao S."/>
            <person name="Hane J.K."/>
            <person name="Carrasquilla-Garcia N."/>
            <person name="Condie J.A."/>
            <person name="Upadhyaya H.D."/>
            <person name="Luo M.C."/>
            <person name="Thudi M."/>
            <person name="Gowda C.L."/>
            <person name="Singh N.P."/>
            <person name="Lichtenzveig J."/>
            <person name="Gali K.K."/>
            <person name="Rubio J."/>
            <person name="Nadarajan N."/>
            <person name="Dolezel J."/>
            <person name="Bansal K.C."/>
            <person name="Xu X."/>
            <person name="Edwards D."/>
            <person name="Zhang G."/>
            <person name="Kahl G."/>
            <person name="Gil J."/>
            <person name="Singh K.B."/>
            <person name="Datta S.K."/>
            <person name="Jackson S.A."/>
            <person name="Wang J."/>
            <person name="Cook D.R."/>
        </authorList>
    </citation>
    <scope>NUCLEOTIDE SEQUENCE [LARGE SCALE GENOMIC DNA]</scope>
    <source>
        <strain evidence="3">cv. CDC Frontier</strain>
    </source>
</reference>
<dbReference type="GeneID" id="101498970"/>
<dbReference type="RefSeq" id="XP_004485440.1">
    <property type="nucleotide sequence ID" value="XM_004485383.3"/>
</dbReference>
<dbReference type="eggNOG" id="ENOG502QWRI">
    <property type="taxonomic scope" value="Eukaryota"/>
</dbReference>
<dbReference type="InterPro" id="IPR000270">
    <property type="entry name" value="PB1_dom"/>
</dbReference>
<sequence>MGDESPKNKVKFLCSYGGKVLPRPSDGVLKYVGGETRVICVPRDVTLSEMMKKVSVMVDGDVVLKYLLVPEELDTLVSVRTQEDLKHMIQEHDRHESGGSPLLRAFLFPSKPLVIESQNQLQLQLQSQSHPLSLEPYFLEQRYIDAINGIIRTSPRAKFSTRSACSSPKSISPDGHTTTESPFQGSQQLQSRTTMQRVRSSPSLSNLNTQASTQFDHGVSSSHYHHHHPLISTFRPIQEQGMGMGMGRPPQMNMNMNMNMITTDSNSNNNNMSGSRGMSYYYSTNNRPHNKPYAYHDDSTGHVMVERVHSIPRSPRMSIWE</sequence>
<evidence type="ECO:0000313" key="3">
    <source>
        <dbReference type="Proteomes" id="UP000087171"/>
    </source>
</evidence>
<gene>
    <name evidence="4" type="primary">LOC101498970</name>
</gene>
<evidence type="ECO:0000313" key="4">
    <source>
        <dbReference type="RefSeq" id="XP_004485440.1"/>
    </source>
</evidence>
<dbReference type="SMART" id="SM00666">
    <property type="entry name" value="PB1"/>
    <property type="match status" value="1"/>
</dbReference>
<organism evidence="3 4">
    <name type="scientific">Cicer arietinum</name>
    <name type="common">Chickpea</name>
    <name type="synonym">Garbanzo</name>
    <dbReference type="NCBI Taxonomy" id="3827"/>
    <lineage>
        <taxon>Eukaryota</taxon>
        <taxon>Viridiplantae</taxon>
        <taxon>Streptophyta</taxon>
        <taxon>Embryophyta</taxon>
        <taxon>Tracheophyta</taxon>
        <taxon>Spermatophyta</taxon>
        <taxon>Magnoliopsida</taxon>
        <taxon>eudicotyledons</taxon>
        <taxon>Gunneridae</taxon>
        <taxon>Pentapetalae</taxon>
        <taxon>rosids</taxon>
        <taxon>fabids</taxon>
        <taxon>Fabales</taxon>
        <taxon>Fabaceae</taxon>
        <taxon>Papilionoideae</taxon>
        <taxon>50 kb inversion clade</taxon>
        <taxon>NPAAA clade</taxon>
        <taxon>Hologalegina</taxon>
        <taxon>IRL clade</taxon>
        <taxon>Cicereae</taxon>
        <taxon>Cicer</taxon>
    </lineage>
</organism>
<reference evidence="4" key="2">
    <citation type="submission" date="2025-08" db="UniProtKB">
        <authorList>
            <consortium name="RefSeq"/>
        </authorList>
    </citation>
    <scope>IDENTIFICATION</scope>
    <source>
        <tissue evidence="4">Etiolated seedlings</tissue>
    </source>
</reference>
<dbReference type="CDD" id="cd06410">
    <property type="entry name" value="PB1_UP2"/>
    <property type="match status" value="1"/>
</dbReference>
<dbReference type="SUPFAM" id="SSF54277">
    <property type="entry name" value="CAD &amp; PB1 domains"/>
    <property type="match status" value="1"/>
</dbReference>